<dbReference type="GO" id="GO:0005769">
    <property type="term" value="C:early endosome"/>
    <property type="evidence" value="ECO:0007669"/>
    <property type="project" value="TreeGrafter"/>
</dbReference>
<keyword evidence="3" id="KW-0862">Zinc</keyword>
<organism evidence="7 8">
    <name type="scientific">Mola mola</name>
    <name type="common">Ocean sunfish</name>
    <name type="synonym">Tetraodon mola</name>
    <dbReference type="NCBI Taxonomy" id="94237"/>
    <lineage>
        <taxon>Eukaryota</taxon>
        <taxon>Metazoa</taxon>
        <taxon>Chordata</taxon>
        <taxon>Craniata</taxon>
        <taxon>Vertebrata</taxon>
        <taxon>Euteleostomi</taxon>
        <taxon>Actinopterygii</taxon>
        <taxon>Neopterygii</taxon>
        <taxon>Teleostei</taxon>
        <taxon>Neoteleostei</taxon>
        <taxon>Acanthomorphata</taxon>
        <taxon>Eupercaria</taxon>
        <taxon>Tetraodontiformes</taxon>
        <taxon>Molidae</taxon>
        <taxon>Mola</taxon>
    </lineage>
</organism>
<evidence type="ECO:0008006" key="9">
    <source>
        <dbReference type="Google" id="ProtNLM"/>
    </source>
</evidence>
<feature type="domain" description="FYVE-type" evidence="6">
    <location>
        <begin position="149"/>
        <end position="209"/>
    </location>
</feature>
<dbReference type="GO" id="GO:0008333">
    <property type="term" value="P:endosome to lysosome transport"/>
    <property type="evidence" value="ECO:0007669"/>
    <property type="project" value="TreeGrafter"/>
</dbReference>
<evidence type="ECO:0000256" key="1">
    <source>
        <dbReference type="ARBA" id="ARBA00022723"/>
    </source>
</evidence>
<dbReference type="InterPro" id="IPR001849">
    <property type="entry name" value="PH_domain"/>
</dbReference>
<dbReference type="GO" id="GO:0007032">
    <property type="term" value="P:endosome organization"/>
    <property type="evidence" value="ECO:0007669"/>
    <property type="project" value="TreeGrafter"/>
</dbReference>
<dbReference type="InterPro" id="IPR000306">
    <property type="entry name" value="Znf_FYVE"/>
</dbReference>
<sequence length="262" mass="29944">MMTSDRENAARIRAVENSFGALGRSLSIAGRVLVGQGRLMKQGRQGDQPKTFFLFNDVLVYGSIILAGCWHKKQKIIPLEDIQLEDMEDSWGMRNQWLIRTPRKSFFVSAPSVYEKHAWIKHIEECRTNLLQGASRQPGSTFAVTWIPDQSAFKCMRCFKKFTVTNRRHHCRKCGFLVCEPCSKKRVRIENINRHKKVRVCRTCYPQCRDDEISWSRGDSPGGNCSEEKDVAASIDEQGGNGIHKKYYFTSSDLPEHVVGVP</sequence>
<reference evidence="7" key="2">
    <citation type="submission" date="2025-09" db="UniProtKB">
        <authorList>
            <consortium name="Ensembl"/>
        </authorList>
    </citation>
    <scope>IDENTIFICATION</scope>
</reference>
<dbReference type="Pfam" id="PF00169">
    <property type="entry name" value="PH"/>
    <property type="match status" value="1"/>
</dbReference>
<dbReference type="InterPro" id="IPR011993">
    <property type="entry name" value="PH-like_dom_sf"/>
</dbReference>
<keyword evidence="8" id="KW-1185">Reference proteome</keyword>
<dbReference type="SMART" id="SM00064">
    <property type="entry name" value="FYVE"/>
    <property type="match status" value="1"/>
</dbReference>
<evidence type="ECO:0000259" key="5">
    <source>
        <dbReference type="PROSITE" id="PS50003"/>
    </source>
</evidence>
<dbReference type="OMA" id="EEQMEDH"/>
<evidence type="ECO:0000256" key="4">
    <source>
        <dbReference type="PROSITE-ProRule" id="PRU00091"/>
    </source>
</evidence>
<dbReference type="InterPro" id="IPR013083">
    <property type="entry name" value="Znf_RING/FYVE/PHD"/>
</dbReference>
<evidence type="ECO:0000313" key="7">
    <source>
        <dbReference type="Ensembl" id="ENSMMOP00000011150.1"/>
    </source>
</evidence>
<reference evidence="7" key="1">
    <citation type="submission" date="2025-08" db="UniProtKB">
        <authorList>
            <consortium name="Ensembl"/>
        </authorList>
    </citation>
    <scope>IDENTIFICATION</scope>
</reference>
<dbReference type="PANTHER" id="PTHR46280:SF2">
    <property type="entry name" value="PLECKSTRIN HOMOLOGY DOMAIN-CONTAINING FAMILY F MEMBER 1"/>
    <property type="match status" value="1"/>
</dbReference>
<dbReference type="InterPro" id="IPR017455">
    <property type="entry name" value="Znf_FYVE-rel"/>
</dbReference>
<evidence type="ECO:0000256" key="2">
    <source>
        <dbReference type="ARBA" id="ARBA00022771"/>
    </source>
</evidence>
<dbReference type="AlphaFoldDB" id="A0A3Q4B1C8"/>
<dbReference type="InterPro" id="IPR051765">
    <property type="entry name" value="PH_domain-containing_F"/>
</dbReference>
<proteinExistence type="predicted"/>
<dbReference type="Pfam" id="PF01363">
    <property type="entry name" value="FYVE"/>
    <property type="match status" value="1"/>
</dbReference>
<evidence type="ECO:0000256" key="3">
    <source>
        <dbReference type="ARBA" id="ARBA00022833"/>
    </source>
</evidence>
<dbReference type="Gene3D" id="2.30.29.30">
    <property type="entry name" value="Pleckstrin-homology domain (PH domain)/Phosphotyrosine-binding domain (PTB)"/>
    <property type="match status" value="1"/>
</dbReference>
<dbReference type="PROSITE" id="PS50003">
    <property type="entry name" value="PH_DOMAIN"/>
    <property type="match status" value="1"/>
</dbReference>
<dbReference type="Gene3D" id="3.30.40.10">
    <property type="entry name" value="Zinc/RING finger domain, C3HC4 (zinc finger)"/>
    <property type="match status" value="1"/>
</dbReference>
<dbReference type="GO" id="GO:0008270">
    <property type="term" value="F:zinc ion binding"/>
    <property type="evidence" value="ECO:0007669"/>
    <property type="project" value="UniProtKB-KW"/>
</dbReference>
<keyword evidence="2 4" id="KW-0863">Zinc-finger</keyword>
<feature type="domain" description="PH" evidence="5">
    <location>
        <begin position="32"/>
        <end position="128"/>
    </location>
</feature>
<dbReference type="SMART" id="SM00233">
    <property type="entry name" value="PH"/>
    <property type="match status" value="1"/>
</dbReference>
<dbReference type="STRING" id="94237.ENSMMOP00000011150"/>
<dbReference type="SUPFAM" id="SSF50729">
    <property type="entry name" value="PH domain-like"/>
    <property type="match status" value="1"/>
</dbReference>
<evidence type="ECO:0000313" key="8">
    <source>
        <dbReference type="Proteomes" id="UP000261620"/>
    </source>
</evidence>
<accession>A0A3Q4B1C8</accession>
<dbReference type="PROSITE" id="PS50178">
    <property type="entry name" value="ZF_FYVE"/>
    <property type="match status" value="1"/>
</dbReference>
<name>A0A3Q4B1C8_MOLML</name>
<dbReference type="InterPro" id="IPR011011">
    <property type="entry name" value="Znf_FYVE_PHD"/>
</dbReference>
<dbReference type="GO" id="GO:0035091">
    <property type="term" value="F:phosphatidylinositol binding"/>
    <property type="evidence" value="ECO:0007669"/>
    <property type="project" value="TreeGrafter"/>
</dbReference>
<evidence type="ECO:0000259" key="6">
    <source>
        <dbReference type="PROSITE" id="PS50178"/>
    </source>
</evidence>
<dbReference type="Ensembl" id="ENSMMOT00000011344.1">
    <property type="protein sequence ID" value="ENSMMOP00000011150.1"/>
    <property type="gene ID" value="ENSMMOG00000008599.1"/>
</dbReference>
<dbReference type="Proteomes" id="UP000261620">
    <property type="component" value="Unplaced"/>
</dbReference>
<protein>
    <recommendedName>
        <fullName evidence="9">Pleckstrin homology and FYVE domain containing 1</fullName>
    </recommendedName>
</protein>
<dbReference type="PANTHER" id="PTHR46280">
    <property type="entry name" value="PLECKSTRIN HOMOLOGY DOMAIN-CONTAINING FAMILY F MEMBER 2-RELATED"/>
    <property type="match status" value="1"/>
</dbReference>
<keyword evidence="1" id="KW-0479">Metal-binding</keyword>
<dbReference type="SUPFAM" id="SSF57903">
    <property type="entry name" value="FYVE/PHD zinc finger"/>
    <property type="match status" value="1"/>
</dbReference>